<keyword evidence="2" id="KW-1185">Reference proteome</keyword>
<protein>
    <submittedName>
        <fullName evidence="1">Uncharacterized protein</fullName>
    </submittedName>
</protein>
<name>A0A7W9Q3W2_9ACTN</name>
<dbReference type="Proteomes" id="UP000588098">
    <property type="component" value="Unassembled WGS sequence"/>
</dbReference>
<evidence type="ECO:0000313" key="2">
    <source>
        <dbReference type="Proteomes" id="UP000588098"/>
    </source>
</evidence>
<proteinExistence type="predicted"/>
<dbReference type="AlphaFoldDB" id="A0A7W9Q3W2"/>
<sequence>MGLAVYIEDQVHGRSYAGPEAGKWLSSLVSAAAGHGQLAGVHVYGDTMFNVVQLRWLLVEIERISAEQPKLSSAATGVAKLIEEVIKQRGYLWISGD</sequence>
<organism evidence="1 2">
    <name type="scientific">Streptomyces zagrosensis</name>
    <dbReference type="NCBI Taxonomy" id="1042984"/>
    <lineage>
        <taxon>Bacteria</taxon>
        <taxon>Bacillati</taxon>
        <taxon>Actinomycetota</taxon>
        <taxon>Actinomycetes</taxon>
        <taxon>Kitasatosporales</taxon>
        <taxon>Streptomycetaceae</taxon>
        <taxon>Streptomyces</taxon>
    </lineage>
</organism>
<gene>
    <name evidence="1" type="ORF">FHS42_000142</name>
</gene>
<dbReference type="EMBL" id="JACHJL010000001">
    <property type="protein sequence ID" value="MBB5933124.1"/>
    <property type="molecule type" value="Genomic_DNA"/>
</dbReference>
<comment type="caution">
    <text evidence="1">The sequence shown here is derived from an EMBL/GenBank/DDBJ whole genome shotgun (WGS) entry which is preliminary data.</text>
</comment>
<accession>A0A7W9Q3W2</accession>
<reference evidence="1 2" key="1">
    <citation type="submission" date="2020-08" db="EMBL/GenBank/DDBJ databases">
        <title>Genomic Encyclopedia of Type Strains, Phase III (KMG-III): the genomes of soil and plant-associated and newly described type strains.</title>
        <authorList>
            <person name="Whitman W."/>
        </authorList>
    </citation>
    <scope>NUCLEOTIDE SEQUENCE [LARGE SCALE GENOMIC DNA]</scope>
    <source>
        <strain evidence="1 2">CECT 8305</strain>
    </source>
</reference>
<evidence type="ECO:0000313" key="1">
    <source>
        <dbReference type="EMBL" id="MBB5933124.1"/>
    </source>
</evidence>